<accession>A0AAW2JDU2</accession>
<dbReference type="InterPro" id="IPR016024">
    <property type="entry name" value="ARM-type_fold"/>
</dbReference>
<dbReference type="EMBL" id="JACGWM010001472">
    <property type="protein sequence ID" value="KAL0292775.1"/>
    <property type="molecule type" value="Genomic_DNA"/>
</dbReference>
<dbReference type="GO" id="GO:0003824">
    <property type="term" value="F:catalytic activity"/>
    <property type="evidence" value="ECO:0007669"/>
    <property type="project" value="InterPro"/>
</dbReference>
<evidence type="ECO:0000256" key="1">
    <source>
        <dbReference type="SAM" id="Coils"/>
    </source>
</evidence>
<reference evidence="4" key="1">
    <citation type="submission" date="2020-06" db="EMBL/GenBank/DDBJ databases">
        <authorList>
            <person name="Li T."/>
            <person name="Hu X."/>
            <person name="Zhang T."/>
            <person name="Song X."/>
            <person name="Zhang H."/>
            <person name="Dai N."/>
            <person name="Sheng W."/>
            <person name="Hou X."/>
            <person name="Wei L."/>
        </authorList>
    </citation>
    <scope>NUCLEOTIDE SEQUENCE</scope>
    <source>
        <strain evidence="4">KEN8</strain>
        <tissue evidence="4">Leaf</tissue>
    </source>
</reference>
<feature type="compositionally biased region" description="Acidic residues" evidence="2">
    <location>
        <begin position="1418"/>
        <end position="1427"/>
    </location>
</feature>
<organism evidence="4">
    <name type="scientific">Sesamum calycinum</name>
    <dbReference type="NCBI Taxonomy" id="2727403"/>
    <lineage>
        <taxon>Eukaryota</taxon>
        <taxon>Viridiplantae</taxon>
        <taxon>Streptophyta</taxon>
        <taxon>Embryophyta</taxon>
        <taxon>Tracheophyta</taxon>
        <taxon>Spermatophyta</taxon>
        <taxon>Magnoliopsida</taxon>
        <taxon>eudicotyledons</taxon>
        <taxon>Gunneridae</taxon>
        <taxon>Pentapetalae</taxon>
        <taxon>asterids</taxon>
        <taxon>lamiids</taxon>
        <taxon>Lamiales</taxon>
        <taxon>Pedaliaceae</taxon>
        <taxon>Sesamum</taxon>
    </lineage>
</organism>
<feature type="region of interest" description="Disordered" evidence="2">
    <location>
        <begin position="1412"/>
        <end position="1440"/>
    </location>
</feature>
<feature type="domain" description="Endonuclease/exonuclease/phosphatase" evidence="3">
    <location>
        <begin position="183"/>
        <end position="405"/>
    </location>
</feature>
<feature type="compositionally biased region" description="Acidic residues" evidence="2">
    <location>
        <begin position="1202"/>
        <end position="1245"/>
    </location>
</feature>
<dbReference type="InterPro" id="IPR028919">
    <property type="entry name" value="Viral_movement"/>
</dbReference>
<dbReference type="Pfam" id="PF03372">
    <property type="entry name" value="Exo_endo_phos"/>
    <property type="match status" value="1"/>
</dbReference>
<name>A0AAW2JDU2_9LAMI</name>
<reference evidence="4" key="2">
    <citation type="journal article" date="2024" name="Plant">
        <title>Genomic evolution and insights into agronomic trait innovations of Sesamum species.</title>
        <authorList>
            <person name="Miao H."/>
            <person name="Wang L."/>
            <person name="Qu L."/>
            <person name="Liu H."/>
            <person name="Sun Y."/>
            <person name="Le M."/>
            <person name="Wang Q."/>
            <person name="Wei S."/>
            <person name="Zheng Y."/>
            <person name="Lin W."/>
            <person name="Duan Y."/>
            <person name="Cao H."/>
            <person name="Xiong S."/>
            <person name="Wang X."/>
            <person name="Wei L."/>
            <person name="Li C."/>
            <person name="Ma Q."/>
            <person name="Ju M."/>
            <person name="Zhao R."/>
            <person name="Li G."/>
            <person name="Mu C."/>
            <person name="Tian Q."/>
            <person name="Mei H."/>
            <person name="Zhang T."/>
            <person name="Gao T."/>
            <person name="Zhang H."/>
        </authorList>
    </citation>
    <scope>NUCLEOTIDE SEQUENCE</scope>
    <source>
        <strain evidence="4">KEN8</strain>
    </source>
</reference>
<dbReference type="InterPro" id="IPR036691">
    <property type="entry name" value="Endo/exonu/phosph_ase_sf"/>
</dbReference>
<gene>
    <name evidence="4" type="ORF">Scaly_3153000</name>
</gene>
<evidence type="ECO:0000256" key="2">
    <source>
        <dbReference type="SAM" id="MobiDB-lite"/>
    </source>
</evidence>
<proteinExistence type="predicted"/>
<sequence length="1468" mass="167516">MVSSSFMADMEEVIEGGPWLFQGQPIVLQRWEPGMSLRKQKHTQIPVWIRLKHLPMEYWTNEGLSVVASGVGRPLYSDSVTKQCSRLDYARVCVMLDYNSTLPKHVVIISPFLRGGREVPVRVDIEYEWLPQRCKDCQSLGHTAAYCPETKKVSTKKPVEIYIQKSKSKAEPVNDPSMISAAAWNVRGLNGIAHQKSVGQLVGEFQVQFLGLLETRVRAPNAQIIQKSTLPTWRWFVDYNDPGSRIWLAWCEEEVEVNILAVDKQFIHCDMTNKKEHTKCLITVLYGDNELTGRRELWHGILQLSRTITDEPWLVMGDFNAVIDDSEVSGYAADTRVSMAEFLECITESELNHLPFTGAHFTWHNCSDGGRSLWKRLDRMLVNEAWLVKWPQSKYVSANPRTSDHSPLILQGQDRRMDNYIFRFENYMTKMQGFQRLIEDHWSHNVRGTAMYKLTGKLKYMKPLLRALKKTHGNLSYNVEQAAFFLQQAQQLIQEFKHNSILLQLETCCRMIYCKAVSMEVIMLKQRAKLAWLKGGDHSSKIFFRKINARRASQRIYQVQNDTGTLLTDSAAVKDEFVTYYKQLFGETRRQSQLNLDHLQPFAKHLISEDEAEQLIAPIQRHEIKDALFDINEDSAPGPDGFSSCFFKATWTVVGEDVCQAVMEFFNHGRLLKQLNATLITLIPKVQMPIKVGDFRPISCCNVVYKIITKVMVTRMHLVLEKLIDSCQNAFVPGRSISDNILLAQELLSGYNQKKLPPRCTVKPVKLAWMRNYATVPSTLHLSREERVWFGFESMPSTERPPRQGVPLGRGSACEREEGCETVSRGDEPHTIDMDTHIDNSIGNVDQLLHVASTLSLPKITSSSIDNLVQYSTIPESAIVENTVPPVISPYNLYRKKGSLPQGIRALIASKKHMNQKEQVHSSKMDHCSLPASTKEQYVTLSIPPDYISGWKAEGYTHLHLGAVRLVLSYHGRKGLPVTARIALLDTRFLEYEHAVIGTVLTTLNAGSIVVTFFPNFAVSLSDPHVASAFKVQVQITGANQVPASVMATLHHQLVFRLQNHSLDLPNQGSRDAPMVLANSGTEIPTIIQIPRQIQRKDLEKLVPTEWITNYESLQQQHETVKSTDFRFKRLPDGRVKTIFKTQPDGEPSNPEFQLMITPIPVPKKIVTPVASFGADGHRIYTDRINGHFIWDVNPSMCDPECSCEEDDDDSSDDEDKDWSDYESDEDDDLSSCHDSDDDYDEPDPDERQAFRKPQSCMMFQYETDFPPMERYVDSAQKYSSKPYVQNNVVDTEGKLKPLTQAEEVLNWQTTNARAQNRSLTTLDAKMDRVLSRVQTTESKVEGMENQLQKIYDNLVQRIQQLDRDLRFLIDQRDFGMEFNQKEAEIRRLKKELAQMEQDRYKNLAANLKNRLPKNIEGEESDSDPETAEPTVLQPDISNTKPVAGPWFTFDDVPVIKTRKAPHLFSMD</sequence>
<dbReference type="SUPFAM" id="SSF56672">
    <property type="entry name" value="DNA/RNA polymerases"/>
    <property type="match status" value="1"/>
</dbReference>
<dbReference type="PANTHER" id="PTHR48435:SF1">
    <property type="entry name" value="POLYPROTEIN"/>
    <property type="match status" value="1"/>
</dbReference>
<dbReference type="InterPro" id="IPR043502">
    <property type="entry name" value="DNA/RNA_pol_sf"/>
</dbReference>
<dbReference type="SUPFAM" id="SSF48371">
    <property type="entry name" value="ARM repeat"/>
    <property type="match status" value="1"/>
</dbReference>
<comment type="caution">
    <text evidence="4">The sequence shown here is derived from an EMBL/GenBank/DDBJ whole genome shotgun (WGS) entry which is preliminary data.</text>
</comment>
<dbReference type="Pfam" id="PF01107">
    <property type="entry name" value="MP"/>
    <property type="match status" value="1"/>
</dbReference>
<feature type="region of interest" description="Disordered" evidence="2">
    <location>
        <begin position="1201"/>
        <end position="1254"/>
    </location>
</feature>
<protein>
    <submittedName>
        <fullName evidence="4">Polyprotein</fullName>
    </submittedName>
</protein>
<feature type="coiled-coil region" evidence="1">
    <location>
        <begin position="1327"/>
        <end position="1411"/>
    </location>
</feature>
<dbReference type="InterPro" id="IPR053098">
    <property type="entry name" value="Petuviruses_polyprotein"/>
</dbReference>
<evidence type="ECO:0000313" key="4">
    <source>
        <dbReference type="EMBL" id="KAL0292775.1"/>
    </source>
</evidence>
<evidence type="ECO:0000259" key="3">
    <source>
        <dbReference type="Pfam" id="PF03372"/>
    </source>
</evidence>
<dbReference type="InterPro" id="IPR005135">
    <property type="entry name" value="Endo/exonuclease/phosphatase"/>
</dbReference>
<dbReference type="SUPFAM" id="SSF56219">
    <property type="entry name" value="DNase I-like"/>
    <property type="match status" value="1"/>
</dbReference>
<dbReference type="PANTHER" id="PTHR48435">
    <property type="entry name" value="POLYPROTEIN"/>
    <property type="match status" value="1"/>
</dbReference>
<dbReference type="Gene3D" id="3.60.10.10">
    <property type="entry name" value="Endonuclease/exonuclease/phosphatase"/>
    <property type="match status" value="1"/>
</dbReference>
<keyword evidence="1" id="KW-0175">Coiled coil</keyword>